<reference evidence="2 3" key="1">
    <citation type="journal article" date="2021" name="Elife">
        <title>Chloroplast acquisition without the gene transfer in kleptoplastic sea slugs, Plakobranchus ocellatus.</title>
        <authorList>
            <person name="Maeda T."/>
            <person name="Takahashi S."/>
            <person name="Yoshida T."/>
            <person name="Shimamura S."/>
            <person name="Takaki Y."/>
            <person name="Nagai Y."/>
            <person name="Toyoda A."/>
            <person name="Suzuki Y."/>
            <person name="Arimoto A."/>
            <person name="Ishii H."/>
            <person name="Satoh N."/>
            <person name="Nishiyama T."/>
            <person name="Hasebe M."/>
            <person name="Maruyama T."/>
            <person name="Minagawa J."/>
            <person name="Obokata J."/>
            <person name="Shigenobu S."/>
        </authorList>
    </citation>
    <scope>NUCLEOTIDE SEQUENCE [LARGE SCALE GENOMIC DNA]</scope>
</reference>
<comment type="caution">
    <text evidence="2">The sequence shown here is derived from an EMBL/GenBank/DDBJ whole genome shotgun (WGS) entry which is preliminary data.</text>
</comment>
<dbReference type="Proteomes" id="UP000735302">
    <property type="component" value="Unassembled WGS sequence"/>
</dbReference>
<keyword evidence="2" id="KW-0808">Transferase</keyword>
<gene>
    <name evidence="2" type="ORF">PoB_002968100</name>
</gene>
<accession>A0AAV3ZW50</accession>
<sequence length="119" mass="13219">MQAEINGREFSCLRDTGSNVHAISKNKIAESDYISYSAKYRLFDGSVKDFSIARIHAETPFVTGVLEALVVEDPIAHLIIGNHGKVSGSPLKEWLHDSNSNNDRKEQPRYANAVTRTDS</sequence>
<evidence type="ECO:0000313" key="3">
    <source>
        <dbReference type="Proteomes" id="UP000735302"/>
    </source>
</evidence>
<dbReference type="AlphaFoldDB" id="A0AAV3ZW50"/>
<keyword evidence="2" id="KW-0695">RNA-directed DNA polymerase</keyword>
<keyword evidence="2" id="KW-0548">Nucleotidyltransferase</keyword>
<proteinExistence type="predicted"/>
<dbReference type="EMBL" id="BLXT01003724">
    <property type="protein sequence ID" value="GFO03176.1"/>
    <property type="molecule type" value="Genomic_DNA"/>
</dbReference>
<feature type="region of interest" description="Disordered" evidence="1">
    <location>
        <begin position="83"/>
        <end position="119"/>
    </location>
</feature>
<name>A0AAV3ZW50_9GAST</name>
<dbReference type="GO" id="GO:0003964">
    <property type="term" value="F:RNA-directed DNA polymerase activity"/>
    <property type="evidence" value="ECO:0007669"/>
    <property type="project" value="UniProtKB-KW"/>
</dbReference>
<evidence type="ECO:0000256" key="1">
    <source>
        <dbReference type="SAM" id="MobiDB-lite"/>
    </source>
</evidence>
<keyword evidence="3" id="KW-1185">Reference proteome</keyword>
<organism evidence="2 3">
    <name type="scientific">Plakobranchus ocellatus</name>
    <dbReference type="NCBI Taxonomy" id="259542"/>
    <lineage>
        <taxon>Eukaryota</taxon>
        <taxon>Metazoa</taxon>
        <taxon>Spiralia</taxon>
        <taxon>Lophotrochozoa</taxon>
        <taxon>Mollusca</taxon>
        <taxon>Gastropoda</taxon>
        <taxon>Heterobranchia</taxon>
        <taxon>Euthyneura</taxon>
        <taxon>Panpulmonata</taxon>
        <taxon>Sacoglossa</taxon>
        <taxon>Placobranchoidea</taxon>
        <taxon>Plakobranchidae</taxon>
        <taxon>Plakobranchus</taxon>
    </lineage>
</organism>
<protein>
    <submittedName>
        <fullName evidence="2">Reverse transcriptase</fullName>
    </submittedName>
</protein>
<evidence type="ECO:0000313" key="2">
    <source>
        <dbReference type="EMBL" id="GFO03176.1"/>
    </source>
</evidence>